<protein>
    <submittedName>
        <fullName evidence="1">Uncharacterized protein</fullName>
    </submittedName>
</protein>
<dbReference type="EMBL" id="JXJN01015939">
    <property type="status" value="NOT_ANNOTATED_CDS"/>
    <property type="molecule type" value="Genomic_DNA"/>
</dbReference>
<sequence>MTRAVLSTLLQEYPILWHPRAASTNGQYKELADRLCLELSRALAPNPAINIFKPDNNNNNIVRIQFFTKTKLKQINKYSPAVTKVEEEWTNADTSVGAARAARSRDENGI</sequence>
<dbReference type="Proteomes" id="UP000092460">
    <property type="component" value="Unassembled WGS sequence"/>
</dbReference>
<proteinExistence type="predicted"/>
<dbReference type="AlphaFoldDB" id="A0A1B0BKG8"/>
<accession>A0A1B0BKG8</accession>
<dbReference type="EnsemblMetazoa" id="GPPI033072-RA">
    <property type="protein sequence ID" value="GPPI033072-PA"/>
    <property type="gene ID" value="GPPI033072"/>
</dbReference>
<reference evidence="1" key="2">
    <citation type="submission" date="2020-05" db="UniProtKB">
        <authorList>
            <consortium name="EnsemblMetazoa"/>
        </authorList>
    </citation>
    <scope>IDENTIFICATION</scope>
    <source>
        <strain evidence="1">IAEA</strain>
    </source>
</reference>
<name>A0A1B0BKG8_9MUSC</name>
<evidence type="ECO:0000313" key="2">
    <source>
        <dbReference type="Proteomes" id="UP000092460"/>
    </source>
</evidence>
<keyword evidence="2" id="KW-1185">Reference proteome</keyword>
<dbReference type="EMBL" id="JXJN01015938">
    <property type="status" value="NOT_ANNOTATED_CDS"/>
    <property type="molecule type" value="Genomic_DNA"/>
</dbReference>
<organism evidence="1 2">
    <name type="scientific">Glossina palpalis gambiensis</name>
    <dbReference type="NCBI Taxonomy" id="67801"/>
    <lineage>
        <taxon>Eukaryota</taxon>
        <taxon>Metazoa</taxon>
        <taxon>Ecdysozoa</taxon>
        <taxon>Arthropoda</taxon>
        <taxon>Hexapoda</taxon>
        <taxon>Insecta</taxon>
        <taxon>Pterygota</taxon>
        <taxon>Neoptera</taxon>
        <taxon>Endopterygota</taxon>
        <taxon>Diptera</taxon>
        <taxon>Brachycera</taxon>
        <taxon>Muscomorpha</taxon>
        <taxon>Hippoboscoidea</taxon>
        <taxon>Glossinidae</taxon>
        <taxon>Glossina</taxon>
    </lineage>
</organism>
<evidence type="ECO:0000313" key="1">
    <source>
        <dbReference type="EnsemblMetazoa" id="GPPI033072-PA"/>
    </source>
</evidence>
<reference evidence="2" key="1">
    <citation type="submission" date="2015-01" db="EMBL/GenBank/DDBJ databases">
        <authorList>
            <person name="Aksoy S."/>
            <person name="Warren W."/>
            <person name="Wilson R.K."/>
        </authorList>
    </citation>
    <scope>NUCLEOTIDE SEQUENCE [LARGE SCALE GENOMIC DNA]</scope>
    <source>
        <strain evidence="2">IAEA</strain>
    </source>
</reference>
<dbReference type="VEuPathDB" id="VectorBase:GPPI033072"/>